<sequence>MFQVHKKRYLHNMLGRTQPHGVGLEDLINTVALKVEMIRQCYSESTECFSGADLVKMMVVDGCFIIQFLRQLAGVIPMDPPLNNIYVLYSVVRDLLRLENQVPYFVLEDLFETTNVPKGTRSLANLASNFFNYVIVGPGYDLERQINIKGVHLLDSFRLSLIPHVQQDNPVKKSSYCRLIRSASELRRVGIGFKQGQASTFLEIKFDSERRTVRIPQIVINDDLNFILPNMVAFEQCCGQRDKHITAYAAFMGCLIRTADDVQFLRDCKVISNHGMNNQDVARFFGDVRKDARIEVHETYLAPHFSFLDESFKYEQAHLCWAQLLNAFHDNPWSALSGLAVVVTLVGIIQTVYSVLQYYHPK</sequence>
<protein>
    <submittedName>
        <fullName evidence="2">Uncharacterized protein</fullName>
    </submittedName>
</protein>
<dbReference type="EMBL" id="KK198757">
    <property type="protein sequence ID" value="KCW74671.1"/>
    <property type="molecule type" value="Genomic_DNA"/>
</dbReference>
<name>A0A059C901_EUCGR</name>
<dbReference type="AlphaFoldDB" id="A0A059C901"/>
<keyword evidence="1" id="KW-0812">Transmembrane</keyword>
<evidence type="ECO:0000313" key="2">
    <source>
        <dbReference type="EMBL" id="KCW74671.1"/>
    </source>
</evidence>
<keyword evidence="1" id="KW-1133">Transmembrane helix</keyword>
<dbReference type="PANTHER" id="PTHR31170">
    <property type="entry name" value="BNAC04G53230D PROTEIN"/>
    <property type="match status" value="1"/>
</dbReference>
<organism evidence="2">
    <name type="scientific">Eucalyptus grandis</name>
    <name type="common">Flooded gum</name>
    <dbReference type="NCBI Taxonomy" id="71139"/>
    <lineage>
        <taxon>Eukaryota</taxon>
        <taxon>Viridiplantae</taxon>
        <taxon>Streptophyta</taxon>
        <taxon>Embryophyta</taxon>
        <taxon>Tracheophyta</taxon>
        <taxon>Spermatophyta</taxon>
        <taxon>Magnoliopsida</taxon>
        <taxon>eudicotyledons</taxon>
        <taxon>Gunneridae</taxon>
        <taxon>Pentapetalae</taxon>
        <taxon>rosids</taxon>
        <taxon>malvids</taxon>
        <taxon>Myrtales</taxon>
        <taxon>Myrtaceae</taxon>
        <taxon>Myrtoideae</taxon>
        <taxon>Eucalypteae</taxon>
        <taxon>Eucalyptus</taxon>
    </lineage>
</organism>
<feature type="transmembrane region" description="Helical" evidence="1">
    <location>
        <begin position="333"/>
        <end position="356"/>
    </location>
</feature>
<reference evidence="2" key="1">
    <citation type="submission" date="2013-07" db="EMBL/GenBank/DDBJ databases">
        <title>The genome of Eucalyptus grandis.</title>
        <authorList>
            <person name="Schmutz J."/>
            <person name="Hayes R."/>
            <person name="Myburg A."/>
            <person name="Tuskan G."/>
            <person name="Grattapaglia D."/>
            <person name="Rokhsar D.S."/>
        </authorList>
    </citation>
    <scope>NUCLEOTIDE SEQUENCE</scope>
    <source>
        <tissue evidence="2">Leaf extractions</tissue>
    </source>
</reference>
<dbReference type="KEGG" id="egr:104447283"/>
<evidence type="ECO:0000256" key="1">
    <source>
        <dbReference type="SAM" id="Phobius"/>
    </source>
</evidence>
<dbReference type="InterPro" id="IPR004158">
    <property type="entry name" value="DUF247_pln"/>
</dbReference>
<dbReference type="eggNOG" id="ENOG502QQDR">
    <property type="taxonomic scope" value="Eukaryota"/>
</dbReference>
<keyword evidence="1" id="KW-0472">Membrane</keyword>
<dbReference type="InParanoid" id="A0A059C901"/>
<dbReference type="STRING" id="71139.A0A059C901"/>
<dbReference type="OMA" id="DKHITAY"/>
<dbReference type="PANTHER" id="PTHR31170:SF21">
    <property type="match status" value="1"/>
</dbReference>
<dbReference type="Gramene" id="KCW74671">
    <property type="protein sequence ID" value="KCW74671"/>
    <property type="gene ID" value="EUGRSUZ_E03403"/>
</dbReference>
<gene>
    <name evidence="2" type="ORF">EUGRSUZ_E03403</name>
</gene>
<accession>A0A059C901</accession>
<proteinExistence type="predicted"/>
<dbReference type="Pfam" id="PF03140">
    <property type="entry name" value="DUF247"/>
    <property type="match status" value="1"/>
</dbReference>